<comment type="subcellular location">
    <subcellularLocation>
        <location evidence="1 7">Cytoplasm</location>
        <location evidence="1 7">Cytoskeleton</location>
    </subcellularLocation>
</comment>
<feature type="domain" description="WH2" evidence="9">
    <location>
        <begin position="607"/>
        <end position="624"/>
    </location>
</feature>
<protein>
    <recommendedName>
        <fullName evidence="7">Wiskott-Aldrich syndrome protein family member</fullName>
        <shortName evidence="7">WASP family protein member</shortName>
    </recommendedName>
</protein>
<evidence type="ECO:0000313" key="11">
    <source>
        <dbReference type="Proteomes" id="UP000318571"/>
    </source>
</evidence>
<proteinExistence type="inferred from homology"/>
<dbReference type="Gene3D" id="6.10.280.150">
    <property type="match status" value="2"/>
</dbReference>
<comment type="function">
    <text evidence="7">Downstream effector molecule involved in the transmission of signals from tyrosine kinase receptors and small GTPases to the actin cytoskeleton. Promotes formation of actin filaments. Part of the WAVE complex that regulates lamellipodia formation. The WAVE complex regulates actin filament reorganization via its interaction with the Arp2/3 complex.</text>
</comment>
<dbReference type="GO" id="GO:0005856">
    <property type="term" value="C:cytoskeleton"/>
    <property type="evidence" value="ECO:0007669"/>
    <property type="project" value="UniProtKB-SubCell"/>
</dbReference>
<evidence type="ECO:0000313" key="10">
    <source>
        <dbReference type="EMBL" id="TRY76894.1"/>
    </source>
</evidence>
<dbReference type="GO" id="GO:0034237">
    <property type="term" value="F:protein kinase A regulatory subunit binding"/>
    <property type="evidence" value="ECO:0007669"/>
    <property type="project" value="TreeGrafter"/>
</dbReference>
<organism evidence="10 11">
    <name type="scientific">Tigriopus californicus</name>
    <name type="common">Marine copepod</name>
    <dbReference type="NCBI Taxonomy" id="6832"/>
    <lineage>
        <taxon>Eukaryota</taxon>
        <taxon>Metazoa</taxon>
        <taxon>Ecdysozoa</taxon>
        <taxon>Arthropoda</taxon>
        <taxon>Crustacea</taxon>
        <taxon>Multicrustacea</taxon>
        <taxon>Hexanauplia</taxon>
        <taxon>Copepoda</taxon>
        <taxon>Harpacticoida</taxon>
        <taxon>Harpacticidae</taxon>
        <taxon>Tigriopus</taxon>
    </lineage>
</organism>
<dbReference type="EMBL" id="VCGU01000004">
    <property type="protein sequence ID" value="TRY76894.1"/>
    <property type="molecule type" value="Genomic_DNA"/>
</dbReference>
<feature type="compositionally biased region" description="Basic residues" evidence="8">
    <location>
        <begin position="176"/>
        <end position="189"/>
    </location>
</feature>
<dbReference type="InterPro" id="IPR028288">
    <property type="entry name" value="SCAR/WAVE_fam"/>
</dbReference>
<feature type="region of interest" description="Disordered" evidence="8">
    <location>
        <begin position="334"/>
        <end position="359"/>
    </location>
</feature>
<comment type="caution">
    <text evidence="10">The sequence shown here is derived from an EMBL/GenBank/DDBJ whole genome shotgun (WGS) entry which is preliminary data.</text>
</comment>
<evidence type="ECO:0000256" key="4">
    <source>
        <dbReference type="ARBA" id="ARBA00022553"/>
    </source>
</evidence>
<dbReference type="Gene3D" id="1.20.5.340">
    <property type="match status" value="1"/>
</dbReference>
<feature type="region of interest" description="Disordered" evidence="8">
    <location>
        <begin position="493"/>
        <end position="607"/>
    </location>
</feature>
<evidence type="ECO:0000256" key="7">
    <source>
        <dbReference type="RuleBase" id="RU367034"/>
    </source>
</evidence>
<evidence type="ECO:0000256" key="6">
    <source>
        <dbReference type="ARBA" id="ARBA00023212"/>
    </source>
</evidence>
<dbReference type="AlphaFoldDB" id="A0A553PGV7"/>
<feature type="compositionally biased region" description="Polar residues" evidence="8">
    <location>
        <begin position="514"/>
        <end position="535"/>
    </location>
</feature>
<feature type="region of interest" description="Disordered" evidence="8">
    <location>
        <begin position="371"/>
        <end position="464"/>
    </location>
</feature>
<feature type="compositionally biased region" description="Polar residues" evidence="8">
    <location>
        <begin position="231"/>
        <end position="245"/>
    </location>
</feature>
<feature type="compositionally biased region" description="Polar residues" evidence="8">
    <location>
        <begin position="334"/>
        <end position="353"/>
    </location>
</feature>
<dbReference type="GO" id="GO:0003779">
    <property type="term" value="F:actin binding"/>
    <property type="evidence" value="ECO:0007669"/>
    <property type="project" value="UniProtKB-UniRule"/>
</dbReference>
<sequence>MPLPERLIEPVSVSRGTLQYPVPDELEGVTNGTLANIIRQLSSVSRHAEEMFGNLFYEAEAIAQRSSHVQARIDRLAVKVTQLDSTVEEVSLQDIHQKRAFRSSQTFDQQVVSRETMPKAMLEAYLACDKPPPLDNLNPYRDDGKDGLKFYTDPNYFFELWRQEMLKDTERVMHDKGRKHGQGKGHHVHGNGTSSGEKHERNKKKIRNPSNTAEKQRQKAMNRGEYIVAQSDYNPNNPMRNSQGGPTYFNGDQMHQPHQMNGGGIYPGMPEYAMNSQSSIHHRPNNIDLHEPNFPLYSSGPAPGGYQGYNPTQEPIYTPRILRNDNNSMPPIHNTSVVAPASTTSNQSHSSRPINFEPVNALDVNRRDLSSVTMGSGTSSYQSGFMDPQAAMTLSPQGTPTRRPNQPPPAPPPTTTDSFAGGVPQQLRENLNSSLPPPPMMMSQIQNGNGLMDLSSSSGQGDVDFLPPPPPVPKQENFHQELVGAIPPALAGMKSQLDSAPSPPPPPVSATSSRNTDVTTAGKGTSDSGIAVTNNGGTLPTGAPPPPPPPPPAPGLILNNGSTKNLDIKKISPGNVNGSPSLTDNGGTQGSVNSSPKKPMMPAQPDIRSDLLKAIRDGIALRRVEQVGKEEEQSNGKEGGTADVASILARRVAVEMSDSDDAGAPTDSEYDSDDWGDESTA</sequence>
<comment type="subunit">
    <text evidence="7">Binds actin and the Arp2/3 complex.</text>
</comment>
<feature type="compositionally biased region" description="Polar residues" evidence="8">
    <location>
        <begin position="574"/>
        <end position="596"/>
    </location>
</feature>
<keyword evidence="11" id="KW-1185">Reference proteome</keyword>
<feature type="compositionally biased region" description="Polar residues" evidence="8">
    <location>
        <begin position="444"/>
        <end position="460"/>
    </location>
</feature>
<dbReference type="GO" id="GO:2000601">
    <property type="term" value="P:positive regulation of Arp2/3 complex-mediated actin nucleation"/>
    <property type="evidence" value="ECO:0007669"/>
    <property type="project" value="TreeGrafter"/>
</dbReference>
<feature type="compositionally biased region" description="Pro residues" evidence="8">
    <location>
        <begin position="542"/>
        <end position="554"/>
    </location>
</feature>
<dbReference type="STRING" id="6832.A0A553PGV7"/>
<dbReference type="PANTHER" id="PTHR12902:SF1">
    <property type="entry name" value="WISKOTT-ALDRICH SYNDROME PROTEIN FAMILY MEMBER"/>
    <property type="match status" value="1"/>
</dbReference>
<accession>A0A553PGV7</accession>
<dbReference type="FunFam" id="1.20.5.340:FF:000012">
    <property type="entry name" value="Wiskott-Aldrich syndrome protein family member 1"/>
    <property type="match status" value="1"/>
</dbReference>
<dbReference type="GO" id="GO:0030036">
    <property type="term" value="P:actin cytoskeleton organization"/>
    <property type="evidence" value="ECO:0007669"/>
    <property type="project" value="UniProtKB-UniRule"/>
</dbReference>
<evidence type="ECO:0000259" key="9">
    <source>
        <dbReference type="PROSITE" id="PS51082"/>
    </source>
</evidence>
<keyword evidence="3 7" id="KW-0963">Cytoplasm</keyword>
<evidence type="ECO:0000256" key="3">
    <source>
        <dbReference type="ARBA" id="ARBA00022490"/>
    </source>
</evidence>
<dbReference type="GO" id="GO:0031209">
    <property type="term" value="C:SCAR complex"/>
    <property type="evidence" value="ECO:0007669"/>
    <property type="project" value="TreeGrafter"/>
</dbReference>
<gene>
    <name evidence="10" type="ORF">TCAL_09586</name>
</gene>
<feature type="compositionally biased region" description="Acidic residues" evidence="8">
    <location>
        <begin position="668"/>
        <end position="681"/>
    </location>
</feature>
<keyword evidence="5 7" id="KW-0009">Actin-binding</keyword>
<dbReference type="PANTHER" id="PTHR12902">
    <property type="entry name" value="WASP-1"/>
    <property type="match status" value="1"/>
</dbReference>
<reference evidence="10 11" key="1">
    <citation type="journal article" date="2018" name="Nat. Ecol. Evol.">
        <title>Genomic signatures of mitonuclear coevolution across populations of Tigriopus californicus.</title>
        <authorList>
            <person name="Barreto F.S."/>
            <person name="Watson E.T."/>
            <person name="Lima T.G."/>
            <person name="Willett C.S."/>
            <person name="Edmands S."/>
            <person name="Li W."/>
            <person name="Burton R.S."/>
        </authorList>
    </citation>
    <scope>NUCLEOTIDE SEQUENCE [LARGE SCALE GENOMIC DNA]</scope>
    <source>
        <strain evidence="10 11">San Diego</strain>
    </source>
</reference>
<feature type="region of interest" description="Disordered" evidence="8">
    <location>
        <begin position="176"/>
        <end position="268"/>
    </location>
</feature>
<evidence type="ECO:0000256" key="8">
    <source>
        <dbReference type="SAM" id="MobiDB-lite"/>
    </source>
</evidence>
<feature type="region of interest" description="Disordered" evidence="8">
    <location>
        <begin position="653"/>
        <end position="681"/>
    </location>
</feature>
<evidence type="ECO:0000256" key="1">
    <source>
        <dbReference type="ARBA" id="ARBA00004245"/>
    </source>
</evidence>
<evidence type="ECO:0000256" key="5">
    <source>
        <dbReference type="ARBA" id="ARBA00023203"/>
    </source>
</evidence>
<feature type="compositionally biased region" description="Basic and acidic residues" evidence="8">
    <location>
        <begin position="625"/>
        <end position="635"/>
    </location>
</feature>
<name>A0A553PGV7_TIGCA</name>
<feature type="region of interest" description="Disordered" evidence="8">
    <location>
        <begin position="625"/>
        <end position="644"/>
    </location>
</feature>
<comment type="similarity">
    <text evidence="2 7">Belongs to the SCAR/WAVE family.</text>
</comment>
<keyword evidence="4" id="KW-0597">Phosphoprotein</keyword>
<dbReference type="InterPro" id="IPR003124">
    <property type="entry name" value="WH2_dom"/>
</dbReference>
<dbReference type="Proteomes" id="UP000318571">
    <property type="component" value="Chromosome 5"/>
</dbReference>
<feature type="compositionally biased region" description="Pro residues" evidence="8">
    <location>
        <begin position="405"/>
        <end position="414"/>
    </location>
</feature>
<dbReference type="PROSITE" id="PS51082">
    <property type="entry name" value="WH2"/>
    <property type="match status" value="1"/>
</dbReference>
<evidence type="ECO:0000256" key="2">
    <source>
        <dbReference type="ARBA" id="ARBA00006993"/>
    </source>
</evidence>
<dbReference type="GO" id="GO:0071933">
    <property type="term" value="F:Arp2/3 complex binding"/>
    <property type="evidence" value="ECO:0007669"/>
    <property type="project" value="TreeGrafter"/>
</dbReference>
<dbReference type="OMA" id="WGEQESN"/>
<keyword evidence="6 7" id="KW-0206">Cytoskeleton</keyword>
<feature type="compositionally biased region" description="Polar residues" evidence="8">
    <location>
        <begin position="371"/>
        <end position="383"/>
    </location>
</feature>